<feature type="signal peptide" evidence="2">
    <location>
        <begin position="1"/>
        <end position="19"/>
    </location>
</feature>
<feature type="chain" id="PRO_5046636302" evidence="2">
    <location>
        <begin position="20"/>
        <end position="640"/>
    </location>
</feature>
<dbReference type="EMBL" id="JBHTJM010000008">
    <property type="protein sequence ID" value="MFD0964125.1"/>
    <property type="molecule type" value="Genomic_DNA"/>
</dbReference>
<dbReference type="EC" id="5.2.1.8" evidence="4"/>
<proteinExistence type="predicted"/>
<protein>
    <submittedName>
        <fullName evidence="4">Peptidylprolyl isomerase</fullName>
        <ecNumber evidence="4">5.2.1.8</ecNumber>
    </submittedName>
</protein>
<evidence type="ECO:0000259" key="3">
    <source>
        <dbReference type="PROSITE" id="PS50198"/>
    </source>
</evidence>
<dbReference type="PANTHER" id="PTHR47245">
    <property type="entry name" value="PEPTIDYLPROLYL ISOMERASE"/>
    <property type="match status" value="1"/>
</dbReference>
<evidence type="ECO:0000313" key="4">
    <source>
        <dbReference type="EMBL" id="MFD0964125.1"/>
    </source>
</evidence>
<evidence type="ECO:0000256" key="1">
    <source>
        <dbReference type="PROSITE-ProRule" id="PRU00278"/>
    </source>
</evidence>
<evidence type="ECO:0000256" key="2">
    <source>
        <dbReference type="SAM" id="SignalP"/>
    </source>
</evidence>
<dbReference type="GO" id="GO:0003755">
    <property type="term" value="F:peptidyl-prolyl cis-trans isomerase activity"/>
    <property type="evidence" value="ECO:0007669"/>
    <property type="project" value="UniProtKB-EC"/>
</dbReference>
<gene>
    <name evidence="4" type="ORF">ACFQ1O_08930</name>
</gene>
<reference evidence="5" key="1">
    <citation type="journal article" date="2019" name="Int. J. Syst. Evol. Microbiol.">
        <title>The Global Catalogue of Microorganisms (GCM) 10K type strain sequencing project: providing services to taxonomists for standard genome sequencing and annotation.</title>
        <authorList>
            <consortium name="The Broad Institute Genomics Platform"/>
            <consortium name="The Broad Institute Genome Sequencing Center for Infectious Disease"/>
            <person name="Wu L."/>
            <person name="Ma J."/>
        </authorList>
    </citation>
    <scope>NUCLEOTIDE SEQUENCE [LARGE SCALE GENOMIC DNA]</scope>
    <source>
        <strain evidence="5">CCUG 62114</strain>
    </source>
</reference>
<evidence type="ECO:0000313" key="5">
    <source>
        <dbReference type="Proteomes" id="UP001596997"/>
    </source>
</evidence>
<dbReference type="InterPro" id="IPR046357">
    <property type="entry name" value="PPIase_dom_sf"/>
</dbReference>
<dbReference type="Proteomes" id="UP001596997">
    <property type="component" value="Unassembled WGS sequence"/>
</dbReference>
<dbReference type="PANTHER" id="PTHR47245:SF2">
    <property type="entry name" value="PEPTIDYL-PROLYL CIS-TRANS ISOMERASE HP_0175-RELATED"/>
    <property type="match status" value="1"/>
</dbReference>
<name>A0ABW3I2V4_9FLAO</name>
<dbReference type="InterPro" id="IPR050245">
    <property type="entry name" value="PrsA_foldase"/>
</dbReference>
<organism evidence="4 5">
    <name type="scientific">Pseudofulvibacter geojedonensis</name>
    <dbReference type="NCBI Taxonomy" id="1123758"/>
    <lineage>
        <taxon>Bacteria</taxon>
        <taxon>Pseudomonadati</taxon>
        <taxon>Bacteroidota</taxon>
        <taxon>Flavobacteriia</taxon>
        <taxon>Flavobacteriales</taxon>
        <taxon>Flavobacteriaceae</taxon>
        <taxon>Pseudofulvibacter</taxon>
    </lineage>
</organism>
<dbReference type="RefSeq" id="WP_377715535.1">
    <property type="nucleotide sequence ID" value="NZ_JBHTJM010000008.1"/>
</dbReference>
<dbReference type="Gene3D" id="3.10.50.40">
    <property type="match status" value="2"/>
</dbReference>
<feature type="domain" description="PpiC" evidence="3">
    <location>
        <begin position="223"/>
        <end position="324"/>
    </location>
</feature>
<keyword evidence="5" id="KW-1185">Reference proteome</keyword>
<dbReference type="Pfam" id="PF13145">
    <property type="entry name" value="Rotamase_2"/>
    <property type="match status" value="1"/>
</dbReference>
<dbReference type="Pfam" id="PF00639">
    <property type="entry name" value="Rotamase"/>
    <property type="match status" value="1"/>
</dbReference>
<sequence length="640" mass="74753">MKKSITALFIILFSASLYAQNQEVLFTVENNPTTNKEFKRVYNKNIDLVKDEKQKDIDEYLNLYINYKLKLQEAISMGLDKEPQYKRELSSYRNQLAKKYLTDTQVSEKLLKEAYERTINEVNANHILVRVDENAKPSDTLKAYTKIKELKDQALKEGFNITMKSVHNGNTVFGESLGYFNAFRMVYLFESAAYNTPVGEISEPFRTKFGYHIVNIIDKRKSRGEVTVAHIMISDNNKTLTGTSKERIDELYKQLKEGSVFEDLARQFSDDKNSAKKGGKLNRFGAGKLNAKKFEETAFNLQEEGEISKPIKTNFGWHIIKLLKKHDVPTFEELKTELNRKITKDSRSKIINAKFYKSLKNRYNFKLQPNAKGNILKVVNKNFFNGSLDENNKVYKEVMATYASESISYLDYYKYLKARSRKFKNYTNFENLVSESLNTYTNQQVYSYHDGNLENEFEDFAAIMQEYKEGLLLFELMEKEIWKKSKTDTIGLKKYYDANKSKYFWDKRVEAIVATTKSKKEAKKICKILKETNTDIQKIKDIKGVVVSEGMFEKNNREIPSKAKLEKGVSKIFRHNSQYVVLDIKRILPPSQKEFDEVKGNVINDYQIQLEKNWLKNLREKYSVVVNEEMLKKVKKELTK</sequence>
<keyword evidence="2" id="KW-0732">Signal</keyword>
<dbReference type="PROSITE" id="PS50198">
    <property type="entry name" value="PPIC_PPIASE_2"/>
    <property type="match status" value="2"/>
</dbReference>
<accession>A0ABW3I2V4</accession>
<keyword evidence="1 4" id="KW-0413">Isomerase</keyword>
<dbReference type="InterPro" id="IPR000297">
    <property type="entry name" value="PPIase_PpiC"/>
</dbReference>
<comment type="caution">
    <text evidence="4">The sequence shown here is derived from an EMBL/GenBank/DDBJ whole genome shotgun (WGS) entry which is preliminary data.</text>
</comment>
<dbReference type="SUPFAM" id="SSF54534">
    <property type="entry name" value="FKBP-like"/>
    <property type="match status" value="2"/>
</dbReference>
<keyword evidence="1" id="KW-0697">Rotamase</keyword>
<dbReference type="Pfam" id="PF13616">
    <property type="entry name" value="Rotamase_3"/>
    <property type="match status" value="1"/>
</dbReference>
<feature type="domain" description="PpiC" evidence="3">
    <location>
        <begin position="119"/>
        <end position="218"/>
    </location>
</feature>